<sequence length="232" mass="25478">MAAEPPGTLLQGRFQQPLSYRFDLWRPAGPLRGPLLVCLHGYGQSKRASLAFGQRVRHGGPVAALQAPHPHHRRTEAGLRVGFSWVGAAEAGLYEPDEDLANHHRFVQHVIARAHAEGLAAAPRAFLFGFSQSVSLNYRFAAAHPELLLGVIAVAGATPSAWERAAPRLGVPVLHIAPTDDEAYPRARAQRFRERLAAATDDLTWLEPPGGHRVPSACYPVMRRWLLERARP</sequence>
<evidence type="ECO:0000313" key="3">
    <source>
        <dbReference type="Proteomes" id="UP000000379"/>
    </source>
</evidence>
<reference evidence="2 3" key="2">
    <citation type="journal article" date="2011" name="Stand. Genomic Sci.">
        <title>Complete genome sequence of Truepera radiovictrix type strain (RQ-24).</title>
        <authorList>
            <person name="Ivanova N."/>
            <person name="Rohde C."/>
            <person name="Munk C."/>
            <person name="Nolan M."/>
            <person name="Lucas S."/>
            <person name="Del Rio T.G."/>
            <person name="Tice H."/>
            <person name="Deshpande S."/>
            <person name="Cheng J.F."/>
            <person name="Tapia R."/>
            <person name="Han C."/>
            <person name="Goodwin L."/>
            <person name="Pitluck S."/>
            <person name="Liolios K."/>
            <person name="Mavromatis K."/>
            <person name="Mikhailova N."/>
            <person name="Pati A."/>
            <person name="Chen A."/>
            <person name="Palaniappan K."/>
            <person name="Land M."/>
            <person name="Hauser L."/>
            <person name="Chang Y.J."/>
            <person name="Jeffries C.D."/>
            <person name="Brambilla E."/>
            <person name="Rohde M."/>
            <person name="Goker M."/>
            <person name="Tindall B.J."/>
            <person name="Woyke T."/>
            <person name="Bristow J."/>
            <person name="Eisen J.A."/>
            <person name="Markowitz V."/>
            <person name="Hugenholtz P."/>
            <person name="Kyrpides N.C."/>
            <person name="Klenk H.P."/>
            <person name="Lapidus A."/>
        </authorList>
    </citation>
    <scope>NUCLEOTIDE SEQUENCE [LARGE SCALE GENOMIC DNA]</scope>
    <source>
        <strain evidence="3">DSM 17093 / CIP 108686 / LMG 22925 / RQ-24</strain>
    </source>
</reference>
<dbReference type="AlphaFoldDB" id="D7CWX1"/>
<dbReference type="HOGENOM" id="CLU_1194469_0_0_0"/>
<dbReference type="eggNOG" id="COG0400">
    <property type="taxonomic scope" value="Bacteria"/>
</dbReference>
<dbReference type="InterPro" id="IPR029058">
    <property type="entry name" value="AB_hydrolase_fold"/>
</dbReference>
<dbReference type="KEGG" id="tra:Trad_1357"/>
<proteinExistence type="predicted"/>
<dbReference type="SUPFAM" id="SSF53474">
    <property type="entry name" value="alpha/beta-Hydrolases"/>
    <property type="match status" value="1"/>
</dbReference>
<accession>D7CWX1</accession>
<dbReference type="InterPro" id="IPR003140">
    <property type="entry name" value="PLipase/COase/thioEstase"/>
</dbReference>
<gene>
    <name evidence="2" type="ordered locus">Trad_1357</name>
</gene>
<protein>
    <submittedName>
        <fullName evidence="2">Phospholipase/Carboxylesterase</fullName>
    </submittedName>
</protein>
<reference evidence="3" key="1">
    <citation type="submission" date="2010-05" db="EMBL/GenBank/DDBJ databases">
        <title>The complete genome of Truepera radiovictris DSM 17093.</title>
        <authorList>
            <consortium name="US DOE Joint Genome Institute (JGI-PGF)"/>
            <person name="Lucas S."/>
            <person name="Copeland A."/>
            <person name="Lapidus A."/>
            <person name="Glavina del Rio T."/>
            <person name="Dalin E."/>
            <person name="Tice H."/>
            <person name="Bruce D."/>
            <person name="Goodwin L."/>
            <person name="Pitluck S."/>
            <person name="Kyrpides N."/>
            <person name="Mavromatis K."/>
            <person name="Ovchinnikova G."/>
            <person name="Munk A.C."/>
            <person name="Detter J.C."/>
            <person name="Han C."/>
            <person name="Tapia R."/>
            <person name="Land M."/>
            <person name="Hauser L."/>
            <person name="Markowitz V."/>
            <person name="Cheng J.-F."/>
            <person name="Hugenholtz P."/>
            <person name="Woyke T."/>
            <person name="Wu D."/>
            <person name="Tindall B."/>
            <person name="Pomrenke H.G."/>
            <person name="Brambilla E."/>
            <person name="Klenk H.-P."/>
            <person name="Eisen J.A."/>
        </authorList>
    </citation>
    <scope>NUCLEOTIDE SEQUENCE [LARGE SCALE GENOMIC DNA]</scope>
    <source>
        <strain evidence="3">DSM 17093 / CIP 108686 / LMG 22925 / RQ-24</strain>
    </source>
</reference>
<dbReference type="GO" id="GO:0016787">
    <property type="term" value="F:hydrolase activity"/>
    <property type="evidence" value="ECO:0007669"/>
    <property type="project" value="InterPro"/>
</dbReference>
<keyword evidence="3" id="KW-1185">Reference proteome</keyword>
<dbReference type="STRING" id="649638.Trad_1357"/>
<feature type="domain" description="Phospholipase/carboxylesterase/thioesterase" evidence="1">
    <location>
        <begin position="35"/>
        <end position="204"/>
    </location>
</feature>
<evidence type="ECO:0000313" key="2">
    <source>
        <dbReference type="EMBL" id="ADI14479.1"/>
    </source>
</evidence>
<evidence type="ECO:0000259" key="1">
    <source>
        <dbReference type="Pfam" id="PF02230"/>
    </source>
</evidence>
<dbReference type="OrthoDB" id="9795555at2"/>
<organism evidence="2 3">
    <name type="scientific">Truepera radiovictrix (strain DSM 17093 / CIP 108686 / LMG 22925 / RQ-24)</name>
    <dbReference type="NCBI Taxonomy" id="649638"/>
    <lineage>
        <taxon>Bacteria</taxon>
        <taxon>Thermotogati</taxon>
        <taxon>Deinococcota</taxon>
        <taxon>Deinococci</taxon>
        <taxon>Trueperales</taxon>
        <taxon>Trueperaceae</taxon>
        <taxon>Truepera</taxon>
    </lineage>
</organism>
<dbReference type="Gene3D" id="3.40.50.1820">
    <property type="entry name" value="alpha/beta hydrolase"/>
    <property type="match status" value="1"/>
</dbReference>
<dbReference type="RefSeq" id="WP_013177849.1">
    <property type="nucleotide sequence ID" value="NC_014221.1"/>
</dbReference>
<dbReference type="EMBL" id="CP002049">
    <property type="protein sequence ID" value="ADI14479.1"/>
    <property type="molecule type" value="Genomic_DNA"/>
</dbReference>
<dbReference type="Pfam" id="PF02230">
    <property type="entry name" value="Abhydrolase_2"/>
    <property type="match status" value="1"/>
</dbReference>
<dbReference type="Proteomes" id="UP000000379">
    <property type="component" value="Chromosome"/>
</dbReference>
<name>D7CWX1_TRURR</name>